<name>A0A510HJ27_9ACTN</name>
<feature type="transmembrane region" description="Helical" evidence="1">
    <location>
        <begin position="42"/>
        <end position="63"/>
    </location>
</feature>
<feature type="transmembrane region" description="Helical" evidence="1">
    <location>
        <begin position="139"/>
        <end position="164"/>
    </location>
</feature>
<dbReference type="RefSeq" id="WP_143527940.1">
    <property type="nucleotide sequence ID" value="NZ_AP019791.1"/>
</dbReference>
<dbReference type="AlphaFoldDB" id="A0A510HJ27"/>
<gene>
    <name evidence="2" type="ORF">RxyAA322_17720</name>
</gene>
<keyword evidence="3" id="KW-1185">Reference proteome</keyword>
<proteinExistence type="predicted"/>
<dbReference type="EMBL" id="AP019791">
    <property type="protein sequence ID" value="BBL79918.1"/>
    <property type="molecule type" value="Genomic_DNA"/>
</dbReference>
<protein>
    <recommendedName>
        <fullName evidence="4">Phosphoesterase, PA-phosphatase related</fullName>
    </recommendedName>
</protein>
<sequence length="195" mass="20711">MNRRGASKKLAELISSLTRLPALATALFLAVGWEAGGYGGLLWAFLCILLTTGLSLIYLHHLVRTGRVRDPRRILRGERVGPLRVVAALYVTAFLLVTLLGGPAPLRAMLLAFALATVLLAAATPLTNPSLHTAGVSGAAICVSYVFGAWGVPVALLIPPVWWARSTLQRHTPLELALGMLVGTGATWAAFEILL</sequence>
<reference evidence="2" key="1">
    <citation type="journal article" date="2019" name="Microbiol. Resour. Announc.">
        <title>Complete Genome Sequence of Rubrobacter xylanophilus Strain AA3-22, Isolated from Arima Onsen in Japan.</title>
        <authorList>
            <person name="Tomariguchi N."/>
            <person name="Miyazaki K."/>
        </authorList>
    </citation>
    <scope>NUCLEOTIDE SEQUENCE [LARGE SCALE GENOMIC DNA]</scope>
    <source>
        <strain evidence="2">AA3-22</strain>
    </source>
</reference>
<dbReference type="Proteomes" id="UP000318065">
    <property type="component" value="Chromosome"/>
</dbReference>
<dbReference type="OrthoDB" id="5243428at2"/>
<keyword evidence="1" id="KW-0812">Transmembrane</keyword>
<feature type="transmembrane region" description="Helical" evidence="1">
    <location>
        <begin position="176"/>
        <end position="194"/>
    </location>
</feature>
<evidence type="ECO:0008006" key="4">
    <source>
        <dbReference type="Google" id="ProtNLM"/>
    </source>
</evidence>
<evidence type="ECO:0000313" key="2">
    <source>
        <dbReference type="EMBL" id="BBL79918.1"/>
    </source>
</evidence>
<keyword evidence="1" id="KW-0472">Membrane</keyword>
<accession>A0A510HJ27</accession>
<feature type="transmembrane region" description="Helical" evidence="1">
    <location>
        <begin position="108"/>
        <end position="127"/>
    </location>
</feature>
<evidence type="ECO:0000256" key="1">
    <source>
        <dbReference type="SAM" id="Phobius"/>
    </source>
</evidence>
<keyword evidence="1" id="KW-1133">Transmembrane helix</keyword>
<feature type="transmembrane region" description="Helical" evidence="1">
    <location>
        <begin position="20"/>
        <end position="36"/>
    </location>
</feature>
<organism evidence="2 3">
    <name type="scientific">Rubrobacter xylanophilus</name>
    <dbReference type="NCBI Taxonomy" id="49319"/>
    <lineage>
        <taxon>Bacteria</taxon>
        <taxon>Bacillati</taxon>
        <taxon>Actinomycetota</taxon>
        <taxon>Rubrobacteria</taxon>
        <taxon>Rubrobacterales</taxon>
        <taxon>Rubrobacteraceae</taxon>
        <taxon>Rubrobacter</taxon>
    </lineage>
</organism>
<feature type="transmembrane region" description="Helical" evidence="1">
    <location>
        <begin position="83"/>
        <end position="102"/>
    </location>
</feature>
<evidence type="ECO:0000313" key="3">
    <source>
        <dbReference type="Proteomes" id="UP000318065"/>
    </source>
</evidence>